<name>A0ABW1EKJ4_9BACT</name>
<evidence type="ECO:0000256" key="2">
    <source>
        <dbReference type="ARBA" id="ARBA00023015"/>
    </source>
</evidence>
<feature type="domain" description="RNA polymerase sigma-70 region 2" evidence="7">
    <location>
        <begin position="26"/>
        <end position="93"/>
    </location>
</feature>
<evidence type="ECO:0000259" key="8">
    <source>
        <dbReference type="Pfam" id="PF08281"/>
    </source>
</evidence>
<dbReference type="SUPFAM" id="SSF88659">
    <property type="entry name" value="Sigma3 and sigma4 domains of RNA polymerase sigma factors"/>
    <property type="match status" value="1"/>
</dbReference>
<dbReference type="EMBL" id="JBHSPH010000010">
    <property type="protein sequence ID" value="MFC5864769.1"/>
    <property type="molecule type" value="Genomic_DNA"/>
</dbReference>
<dbReference type="PROSITE" id="PS01063">
    <property type="entry name" value="SIGMA70_ECF"/>
    <property type="match status" value="1"/>
</dbReference>
<dbReference type="SUPFAM" id="SSF88946">
    <property type="entry name" value="Sigma2 domain of RNA polymerase sigma factors"/>
    <property type="match status" value="1"/>
</dbReference>
<evidence type="ECO:0000256" key="5">
    <source>
        <dbReference type="ARBA" id="ARBA00023163"/>
    </source>
</evidence>
<dbReference type="InterPro" id="IPR014284">
    <property type="entry name" value="RNA_pol_sigma-70_dom"/>
</dbReference>
<organism evidence="9 10">
    <name type="scientific">Acidicapsa dinghuensis</name>
    <dbReference type="NCBI Taxonomy" id="2218256"/>
    <lineage>
        <taxon>Bacteria</taxon>
        <taxon>Pseudomonadati</taxon>
        <taxon>Acidobacteriota</taxon>
        <taxon>Terriglobia</taxon>
        <taxon>Terriglobales</taxon>
        <taxon>Acidobacteriaceae</taxon>
        <taxon>Acidicapsa</taxon>
    </lineage>
</organism>
<protein>
    <recommendedName>
        <fullName evidence="6">RNA polymerase sigma factor</fullName>
    </recommendedName>
</protein>
<proteinExistence type="inferred from homology"/>
<comment type="similarity">
    <text evidence="1 6">Belongs to the sigma-70 factor family. ECF subfamily.</text>
</comment>
<dbReference type="Proteomes" id="UP001596091">
    <property type="component" value="Unassembled WGS sequence"/>
</dbReference>
<dbReference type="RefSeq" id="WP_263332581.1">
    <property type="nucleotide sequence ID" value="NZ_JAGSYH010000001.1"/>
</dbReference>
<dbReference type="InterPro" id="IPR013249">
    <property type="entry name" value="RNA_pol_sigma70_r4_t2"/>
</dbReference>
<dbReference type="CDD" id="cd06171">
    <property type="entry name" value="Sigma70_r4"/>
    <property type="match status" value="1"/>
</dbReference>
<accession>A0ABW1EKJ4</accession>
<reference evidence="10" key="1">
    <citation type="journal article" date="2019" name="Int. J. Syst. Evol. Microbiol.">
        <title>The Global Catalogue of Microorganisms (GCM) 10K type strain sequencing project: providing services to taxonomists for standard genome sequencing and annotation.</title>
        <authorList>
            <consortium name="The Broad Institute Genomics Platform"/>
            <consortium name="The Broad Institute Genome Sequencing Center for Infectious Disease"/>
            <person name="Wu L."/>
            <person name="Ma J."/>
        </authorList>
    </citation>
    <scope>NUCLEOTIDE SEQUENCE [LARGE SCALE GENOMIC DNA]</scope>
    <source>
        <strain evidence="10">JCM 4087</strain>
    </source>
</reference>
<dbReference type="InterPro" id="IPR039425">
    <property type="entry name" value="RNA_pol_sigma-70-like"/>
</dbReference>
<dbReference type="Gene3D" id="1.10.10.10">
    <property type="entry name" value="Winged helix-like DNA-binding domain superfamily/Winged helix DNA-binding domain"/>
    <property type="match status" value="1"/>
</dbReference>
<sequence>MRNMGNADQELIRRVLAGEKDAYGLLVSAHSEAVFRVAYRITENEADADEVVQETFLRGYRALDRFDSRANFKTWIYRIGVNCALDARKARQKAGAVAIAEEFEEEQVAVQLADREAGPERILLDREIEGRRRKAMERMTESERTAFVLRHMEGSSMEEIAAVLGVEPNTAKQAVFRAVQKLRRSLAPLWVKA</sequence>
<dbReference type="PANTHER" id="PTHR43133:SF8">
    <property type="entry name" value="RNA POLYMERASE SIGMA FACTOR HI_1459-RELATED"/>
    <property type="match status" value="1"/>
</dbReference>
<evidence type="ECO:0000256" key="1">
    <source>
        <dbReference type="ARBA" id="ARBA00010641"/>
    </source>
</evidence>
<evidence type="ECO:0000256" key="6">
    <source>
        <dbReference type="RuleBase" id="RU000716"/>
    </source>
</evidence>
<comment type="caution">
    <text evidence="9">The sequence shown here is derived from an EMBL/GenBank/DDBJ whole genome shotgun (WGS) entry which is preliminary data.</text>
</comment>
<keyword evidence="4 6" id="KW-0238">DNA-binding</keyword>
<evidence type="ECO:0000256" key="4">
    <source>
        <dbReference type="ARBA" id="ARBA00023125"/>
    </source>
</evidence>
<keyword evidence="5 6" id="KW-0804">Transcription</keyword>
<dbReference type="InterPro" id="IPR013324">
    <property type="entry name" value="RNA_pol_sigma_r3/r4-like"/>
</dbReference>
<dbReference type="InterPro" id="IPR007627">
    <property type="entry name" value="RNA_pol_sigma70_r2"/>
</dbReference>
<dbReference type="InterPro" id="IPR000838">
    <property type="entry name" value="RNA_pol_sigma70_ECF_CS"/>
</dbReference>
<keyword evidence="10" id="KW-1185">Reference proteome</keyword>
<evidence type="ECO:0000259" key="7">
    <source>
        <dbReference type="Pfam" id="PF04542"/>
    </source>
</evidence>
<feature type="domain" description="RNA polymerase sigma factor 70 region 4 type 2" evidence="8">
    <location>
        <begin position="134"/>
        <end position="182"/>
    </location>
</feature>
<dbReference type="NCBIfam" id="TIGR02937">
    <property type="entry name" value="sigma70-ECF"/>
    <property type="match status" value="1"/>
</dbReference>
<gene>
    <name evidence="9" type="ORF">ACFPT7_20845</name>
</gene>
<keyword evidence="2 6" id="KW-0805">Transcription regulation</keyword>
<evidence type="ECO:0000313" key="10">
    <source>
        <dbReference type="Proteomes" id="UP001596091"/>
    </source>
</evidence>
<dbReference type="Pfam" id="PF04542">
    <property type="entry name" value="Sigma70_r2"/>
    <property type="match status" value="1"/>
</dbReference>
<dbReference type="InterPro" id="IPR036388">
    <property type="entry name" value="WH-like_DNA-bd_sf"/>
</dbReference>
<evidence type="ECO:0000313" key="9">
    <source>
        <dbReference type="EMBL" id="MFC5864769.1"/>
    </source>
</evidence>
<evidence type="ECO:0000256" key="3">
    <source>
        <dbReference type="ARBA" id="ARBA00023082"/>
    </source>
</evidence>
<dbReference type="InterPro" id="IPR013325">
    <property type="entry name" value="RNA_pol_sigma_r2"/>
</dbReference>
<dbReference type="PANTHER" id="PTHR43133">
    <property type="entry name" value="RNA POLYMERASE ECF-TYPE SIGMA FACTO"/>
    <property type="match status" value="1"/>
</dbReference>
<dbReference type="Gene3D" id="1.10.1740.10">
    <property type="match status" value="1"/>
</dbReference>
<dbReference type="Pfam" id="PF08281">
    <property type="entry name" value="Sigma70_r4_2"/>
    <property type="match status" value="1"/>
</dbReference>
<keyword evidence="3 6" id="KW-0731">Sigma factor</keyword>